<reference evidence="11 12" key="1">
    <citation type="submission" date="2024-02" db="EMBL/GenBank/DDBJ databases">
        <authorList>
            <person name="Chen Y."/>
            <person name="Shah S."/>
            <person name="Dougan E. K."/>
            <person name="Thang M."/>
            <person name="Chan C."/>
        </authorList>
    </citation>
    <scope>NUCLEOTIDE SEQUENCE [LARGE SCALE GENOMIC DNA]</scope>
</reference>
<evidence type="ECO:0000313" key="10">
    <source>
        <dbReference type="EMBL" id="CAK8992733.1"/>
    </source>
</evidence>
<comment type="caution">
    <text evidence="11">The sequence shown here is derived from an EMBL/GenBank/DDBJ whole genome shotgun (WGS) entry which is preliminary data.</text>
</comment>
<dbReference type="Pfam" id="PF10469">
    <property type="entry name" value="AKAP7_NLS"/>
    <property type="match status" value="1"/>
</dbReference>
<organism evidence="11 12">
    <name type="scientific">Durusdinium trenchii</name>
    <dbReference type="NCBI Taxonomy" id="1381693"/>
    <lineage>
        <taxon>Eukaryota</taxon>
        <taxon>Sar</taxon>
        <taxon>Alveolata</taxon>
        <taxon>Dinophyceae</taxon>
        <taxon>Suessiales</taxon>
        <taxon>Symbiodiniaceae</taxon>
        <taxon>Durusdinium</taxon>
    </lineage>
</organism>
<evidence type="ECO:0000256" key="5">
    <source>
        <dbReference type="ARBA" id="ARBA00023102"/>
    </source>
</evidence>
<keyword evidence="7" id="KW-0694">RNA-binding</keyword>
<dbReference type="InterPro" id="IPR004088">
    <property type="entry name" value="KH_dom_type_1"/>
</dbReference>
<dbReference type="InterPro" id="IPR006062">
    <property type="entry name" value="His_biosynth"/>
</dbReference>
<comment type="similarity">
    <text evidence="2 8">Belongs to the HisA/HisF family.</text>
</comment>
<dbReference type="Proteomes" id="UP001642484">
    <property type="component" value="Unassembled WGS sequence"/>
</dbReference>
<dbReference type="PANTHER" id="PTHR43090:SF2">
    <property type="entry name" value="1-(5-PHOSPHORIBOSYL)-5-[(5-PHOSPHORIBOSYLAMINO)METHYLIDENEAMINO] IMIDAZOLE-4-CARBOXAMIDE ISOMERASE"/>
    <property type="match status" value="1"/>
</dbReference>
<dbReference type="NCBIfam" id="TIGR02129">
    <property type="entry name" value="hisA_euk"/>
    <property type="match status" value="1"/>
</dbReference>
<dbReference type="EMBL" id="CAXAMN010001137">
    <property type="protein sequence ID" value="CAK8992791.1"/>
    <property type="molecule type" value="Genomic_DNA"/>
</dbReference>
<evidence type="ECO:0000256" key="3">
    <source>
        <dbReference type="ARBA" id="ARBA00012550"/>
    </source>
</evidence>
<evidence type="ECO:0000256" key="7">
    <source>
        <dbReference type="PROSITE-ProRule" id="PRU00117"/>
    </source>
</evidence>
<dbReference type="EC" id="5.3.1.16" evidence="3"/>
<dbReference type="SUPFAM" id="SSF54791">
    <property type="entry name" value="Eukaryotic type KH-domain (KH-domain type I)"/>
    <property type="match status" value="1"/>
</dbReference>
<keyword evidence="5 8" id="KW-0368">Histidine biosynthesis</keyword>
<name>A0ABP0HRG2_9DINO</name>
<keyword evidence="6" id="KW-0413">Isomerase</keyword>
<keyword evidence="12" id="KW-1185">Reference proteome</keyword>
<dbReference type="InterPro" id="IPR044524">
    <property type="entry name" value="Isoase_HisA-like"/>
</dbReference>
<dbReference type="SUPFAM" id="SSF51366">
    <property type="entry name" value="Ribulose-phoshate binding barrel"/>
    <property type="match status" value="1"/>
</dbReference>
<comment type="pathway">
    <text evidence="1">Amino-acid biosynthesis; L-histidine biosynthesis; L-histidine from 5-phospho-alpha-D-ribose 1-diphosphate: step 4/9.</text>
</comment>
<gene>
    <name evidence="10" type="ORF">CCMP2556_LOCUS2980</name>
    <name evidence="11" type="ORF">CCMP2556_LOCUS3002</name>
</gene>
<protein>
    <recommendedName>
        <fullName evidence="3">1-(5-phosphoribosyl)-5-[(5-phosphoribosylamino)methylideneamino]imidazole-4-carboxamideisomerase</fullName>
        <ecNumber evidence="3">5.3.1.16</ecNumber>
    </recommendedName>
</protein>
<dbReference type="InterPro" id="IPR011858">
    <property type="entry name" value="His6/HISN3"/>
</dbReference>
<dbReference type="CDD" id="cd04723">
    <property type="entry name" value="HisA_HisF"/>
    <property type="match status" value="1"/>
</dbReference>
<accession>A0ABP0HRG2</accession>
<dbReference type="InterPro" id="IPR004087">
    <property type="entry name" value="KH_dom"/>
</dbReference>
<dbReference type="Pfam" id="PF00977">
    <property type="entry name" value="His_biosynth"/>
    <property type="match status" value="1"/>
</dbReference>
<sequence>MEEEGELDDLLTYEGDEWVFRMEMPAIFHKFIVGSRARNKQKLEMESGCKIVVPKREELEDAVYLRARQKQQIYSCKALIELLCEKEEAKLEYTHFISVPLAHDDKFRQLVDQFREDVVLQRFSGIDASIFMPSRRMHFTLCMLKLHSHAQVDEMKEALQDLSARLSATSDYARPVTANMKGLHIMTDDPTSVGVVYTTDRSSALQNRMNALSDSMFELFQARNLVSSQSLMSQRLLSSDGQHAEVKLHATLMNTKYARSRFEERSERETFDASVLMERFGQVKQIVGGTLKEDSESLVTNFEASQPSSFFSELYKKDGLGGGHAIMLGASPENKATALEALKAYPGGLQVGGGINTENALEYLDAGASHVIVTSFVFHDGKMDRDRLNALVSLVGKSRLVLDLSCRRAASEGRPVYKVVTDRWQKWTDLEVTEDTLMELSKHCDEFLVHGVDVEGLQSGIEEPLVQILAMSPIPVTYAGGVRSLEDMERIRTLGAGRVDATIGSALDIFGGKLPYQEVVKWHYAEQKTATEPDQ</sequence>
<evidence type="ECO:0000256" key="8">
    <source>
        <dbReference type="RuleBase" id="RU003657"/>
    </source>
</evidence>
<evidence type="ECO:0000256" key="2">
    <source>
        <dbReference type="ARBA" id="ARBA00009667"/>
    </source>
</evidence>
<dbReference type="InterPro" id="IPR011060">
    <property type="entry name" value="RibuloseP-bd_barrel"/>
</dbReference>
<dbReference type="Gene3D" id="3.30.1370.10">
    <property type="entry name" value="K Homology domain, type 1"/>
    <property type="match status" value="1"/>
</dbReference>
<keyword evidence="4 8" id="KW-0028">Amino-acid biosynthesis</keyword>
<dbReference type="PROSITE" id="PS50084">
    <property type="entry name" value="KH_TYPE_1"/>
    <property type="match status" value="1"/>
</dbReference>
<dbReference type="Pfam" id="PF00013">
    <property type="entry name" value="KH_1"/>
    <property type="match status" value="1"/>
</dbReference>
<dbReference type="Gene3D" id="3.20.20.70">
    <property type="entry name" value="Aldolase class I"/>
    <property type="match status" value="1"/>
</dbReference>
<feature type="domain" description="K Homology" evidence="9">
    <location>
        <begin position="16"/>
        <end position="85"/>
    </location>
</feature>
<evidence type="ECO:0000313" key="11">
    <source>
        <dbReference type="EMBL" id="CAK8992791.1"/>
    </source>
</evidence>
<evidence type="ECO:0000259" key="9">
    <source>
        <dbReference type="SMART" id="SM00322"/>
    </source>
</evidence>
<proteinExistence type="inferred from homology"/>
<dbReference type="PANTHER" id="PTHR43090">
    <property type="entry name" value="1-(5-PHOSPHORIBOSYL)-5-[(5-PHOSPHORIBOSYLAMINO)METHYLIDENEAMINO] IMIDAZOLE-4-CARBOXAMIDE ISOMERASE"/>
    <property type="match status" value="1"/>
</dbReference>
<evidence type="ECO:0000256" key="1">
    <source>
        <dbReference type="ARBA" id="ARBA00005133"/>
    </source>
</evidence>
<evidence type="ECO:0000256" key="4">
    <source>
        <dbReference type="ARBA" id="ARBA00022605"/>
    </source>
</evidence>
<dbReference type="InterPro" id="IPR036612">
    <property type="entry name" value="KH_dom_type_1_sf"/>
</dbReference>
<dbReference type="InterPro" id="IPR019510">
    <property type="entry name" value="AKAP7-like_phosphoesterase"/>
</dbReference>
<evidence type="ECO:0000313" key="12">
    <source>
        <dbReference type="Proteomes" id="UP001642484"/>
    </source>
</evidence>
<dbReference type="EMBL" id="CAXAMN010001126">
    <property type="protein sequence ID" value="CAK8992733.1"/>
    <property type="molecule type" value="Genomic_DNA"/>
</dbReference>
<dbReference type="Gene3D" id="3.90.1140.10">
    <property type="entry name" value="Cyclic phosphodiesterase"/>
    <property type="match status" value="1"/>
</dbReference>
<dbReference type="InterPro" id="IPR013785">
    <property type="entry name" value="Aldolase_TIM"/>
</dbReference>
<dbReference type="SMART" id="SM00322">
    <property type="entry name" value="KH"/>
    <property type="match status" value="1"/>
</dbReference>
<evidence type="ECO:0000256" key="6">
    <source>
        <dbReference type="ARBA" id="ARBA00023235"/>
    </source>
</evidence>